<accession>A0ABS6HBP5</accession>
<organism evidence="2 3">
    <name type="scientific">Falsiroseomonas oleicola</name>
    <dbReference type="NCBI Taxonomy" id="2801474"/>
    <lineage>
        <taxon>Bacteria</taxon>
        <taxon>Pseudomonadati</taxon>
        <taxon>Pseudomonadota</taxon>
        <taxon>Alphaproteobacteria</taxon>
        <taxon>Acetobacterales</taxon>
        <taxon>Roseomonadaceae</taxon>
        <taxon>Falsiroseomonas</taxon>
    </lineage>
</organism>
<protein>
    <submittedName>
        <fullName evidence="2">Uncharacterized protein</fullName>
    </submittedName>
</protein>
<dbReference type="RefSeq" id="WP_216878154.1">
    <property type="nucleotide sequence ID" value="NZ_JAERQM010000006.1"/>
</dbReference>
<keyword evidence="1" id="KW-0175">Coiled coil</keyword>
<gene>
    <name evidence="2" type="ORF">JJQ90_20690</name>
</gene>
<evidence type="ECO:0000313" key="2">
    <source>
        <dbReference type="EMBL" id="MBU8546152.1"/>
    </source>
</evidence>
<dbReference type="EMBL" id="JAERQM010000006">
    <property type="protein sequence ID" value="MBU8546152.1"/>
    <property type="molecule type" value="Genomic_DNA"/>
</dbReference>
<evidence type="ECO:0000256" key="1">
    <source>
        <dbReference type="SAM" id="Coils"/>
    </source>
</evidence>
<reference evidence="2 3" key="1">
    <citation type="submission" date="2021-01" db="EMBL/GenBank/DDBJ databases">
        <title>Roseomonas sp. nov, a bacterium isolated from an oil production mixture in Yumen Oilfield.</title>
        <authorList>
            <person name="Wu D."/>
        </authorList>
    </citation>
    <scope>NUCLEOTIDE SEQUENCE [LARGE SCALE GENOMIC DNA]</scope>
    <source>
        <strain evidence="2 3">ROY-5-3</strain>
    </source>
</reference>
<evidence type="ECO:0000313" key="3">
    <source>
        <dbReference type="Proteomes" id="UP000689967"/>
    </source>
</evidence>
<feature type="coiled-coil region" evidence="1">
    <location>
        <begin position="81"/>
        <end position="115"/>
    </location>
</feature>
<sequence>MARRLTDGDIALAVRLLDGWTGKLTWERYLALLATELGGTLYTKAGLRKQPRILNAWQMARRRLEGSLESAGVPSNGDAAIAQLREMLRRLRNENARLEQENQDLLERFQRWAHNAAIDKGMTLDQLNRPIVVAHDGGRRPRAVR</sequence>
<name>A0ABS6HBP5_9PROT</name>
<keyword evidence="3" id="KW-1185">Reference proteome</keyword>
<proteinExistence type="predicted"/>
<dbReference type="Proteomes" id="UP000689967">
    <property type="component" value="Unassembled WGS sequence"/>
</dbReference>
<comment type="caution">
    <text evidence="2">The sequence shown here is derived from an EMBL/GenBank/DDBJ whole genome shotgun (WGS) entry which is preliminary data.</text>
</comment>